<name>A0A5C5X3M2_9PLAN</name>
<accession>A0A5C5X3M2</accession>
<protein>
    <submittedName>
        <fullName evidence="4">Outer membrane biogenesis protein BamB</fullName>
    </submittedName>
</protein>
<proteinExistence type="predicted"/>
<sequence precursor="true">MTYPFLQLNQLRSWSFLFSPFLVCILCSACSNGQETTQSTETQPFKTEADAPAVPRTGNDWPHFLGPTHDGISTETGLLDEWPAEGPPLVWEREVGTGYSAPSIRNGWLVLHHRINDEEVVECFNAETGKQRWTYSAPSRFRDPYGYNNGPRCSPILTNEHCFTLGAEGRLLCLKLADGSLCWEHELRNEYDIPDGFFGVGSTPILEGDRLIVPVGGQPNSGIVAFDKKTGDPLWSAVGKNTWDNVPTGWRSDDTYSWTGEEMVVSYSSPIAATIHGQRHFLCLMRHGLVSLNPETGEENFHHWFRSRTHDSVNAARPVVVDDTILLSAAYRVGATLLRVAPDGKSCEVVWSDPRNLLTHWSTAIPLDGCFLGFSGRHENEGELRCIDAETGEVKWSTTGASEDASFRRAPDESIIDVKTGETVPFPFYGRGSKILADGKFIILAERGTLALCKATTEGWEEISRCSAPRMKYPSWTAPVLSHGLLYLRCEDALICLDLKKPNPQ</sequence>
<organism evidence="4 5">
    <name type="scientific">Thalassoglobus neptunius</name>
    <dbReference type="NCBI Taxonomy" id="1938619"/>
    <lineage>
        <taxon>Bacteria</taxon>
        <taxon>Pseudomonadati</taxon>
        <taxon>Planctomycetota</taxon>
        <taxon>Planctomycetia</taxon>
        <taxon>Planctomycetales</taxon>
        <taxon>Planctomycetaceae</taxon>
        <taxon>Thalassoglobus</taxon>
    </lineage>
</organism>
<evidence type="ECO:0000259" key="3">
    <source>
        <dbReference type="Pfam" id="PF13360"/>
    </source>
</evidence>
<dbReference type="InterPro" id="IPR011047">
    <property type="entry name" value="Quinoprotein_ADH-like_sf"/>
</dbReference>
<reference evidence="4 5" key="1">
    <citation type="submission" date="2019-02" db="EMBL/GenBank/DDBJ databases">
        <title>Deep-cultivation of Planctomycetes and their phenomic and genomic characterization uncovers novel biology.</title>
        <authorList>
            <person name="Wiegand S."/>
            <person name="Jogler M."/>
            <person name="Boedeker C."/>
            <person name="Pinto D."/>
            <person name="Vollmers J."/>
            <person name="Rivas-Marin E."/>
            <person name="Kohn T."/>
            <person name="Peeters S.H."/>
            <person name="Heuer A."/>
            <person name="Rast P."/>
            <person name="Oberbeckmann S."/>
            <person name="Bunk B."/>
            <person name="Jeske O."/>
            <person name="Meyerdierks A."/>
            <person name="Storesund J.E."/>
            <person name="Kallscheuer N."/>
            <person name="Luecker S."/>
            <person name="Lage O.M."/>
            <person name="Pohl T."/>
            <person name="Merkel B.J."/>
            <person name="Hornburger P."/>
            <person name="Mueller R.-W."/>
            <person name="Bruemmer F."/>
            <person name="Labrenz M."/>
            <person name="Spormann A.M."/>
            <person name="Op Den Camp H."/>
            <person name="Overmann J."/>
            <person name="Amann R."/>
            <person name="Jetten M.S.M."/>
            <person name="Mascher T."/>
            <person name="Medema M.H."/>
            <person name="Devos D.P."/>
            <person name="Kaster A.-K."/>
            <person name="Ovreas L."/>
            <person name="Rohde M."/>
            <person name="Galperin M.Y."/>
            <person name="Jogler C."/>
        </authorList>
    </citation>
    <scope>NUCLEOTIDE SEQUENCE [LARGE SCALE GENOMIC DNA]</scope>
    <source>
        <strain evidence="4 5">KOR42</strain>
    </source>
</reference>
<gene>
    <name evidence="4" type="ORF">KOR42_01300</name>
</gene>
<dbReference type="AlphaFoldDB" id="A0A5C5X3M2"/>
<dbReference type="InterPro" id="IPR015943">
    <property type="entry name" value="WD40/YVTN_repeat-like_dom_sf"/>
</dbReference>
<feature type="chain" id="PRO_5022751477" evidence="2">
    <location>
        <begin position="30"/>
        <end position="505"/>
    </location>
</feature>
<dbReference type="PANTHER" id="PTHR34512">
    <property type="entry name" value="CELL SURFACE PROTEIN"/>
    <property type="match status" value="1"/>
</dbReference>
<evidence type="ECO:0000313" key="5">
    <source>
        <dbReference type="Proteomes" id="UP000317243"/>
    </source>
</evidence>
<evidence type="ECO:0000256" key="1">
    <source>
        <dbReference type="SAM" id="MobiDB-lite"/>
    </source>
</evidence>
<keyword evidence="2" id="KW-0732">Signal</keyword>
<comment type="caution">
    <text evidence="4">The sequence shown here is derived from an EMBL/GenBank/DDBJ whole genome shotgun (WGS) entry which is preliminary data.</text>
</comment>
<dbReference type="InterPro" id="IPR002372">
    <property type="entry name" value="PQQ_rpt_dom"/>
</dbReference>
<dbReference type="OrthoDB" id="9815737at2"/>
<feature type="signal peptide" evidence="2">
    <location>
        <begin position="1"/>
        <end position="29"/>
    </location>
</feature>
<dbReference type="PANTHER" id="PTHR34512:SF30">
    <property type="entry name" value="OUTER MEMBRANE PROTEIN ASSEMBLY FACTOR BAMB"/>
    <property type="match status" value="1"/>
</dbReference>
<dbReference type="EMBL" id="SIHI01000001">
    <property type="protein sequence ID" value="TWT56775.1"/>
    <property type="molecule type" value="Genomic_DNA"/>
</dbReference>
<dbReference type="RefSeq" id="WP_146506694.1">
    <property type="nucleotide sequence ID" value="NZ_SIHI01000001.1"/>
</dbReference>
<dbReference type="Proteomes" id="UP000317243">
    <property type="component" value="Unassembled WGS sequence"/>
</dbReference>
<feature type="compositionally biased region" description="Polar residues" evidence="1">
    <location>
        <begin position="36"/>
        <end position="45"/>
    </location>
</feature>
<dbReference type="SUPFAM" id="SSF50998">
    <property type="entry name" value="Quinoprotein alcohol dehydrogenase-like"/>
    <property type="match status" value="1"/>
</dbReference>
<keyword evidence="5" id="KW-1185">Reference proteome</keyword>
<dbReference type="Gene3D" id="2.130.10.10">
    <property type="entry name" value="YVTN repeat-like/Quinoprotein amine dehydrogenase"/>
    <property type="match status" value="1"/>
</dbReference>
<dbReference type="Pfam" id="PF13360">
    <property type="entry name" value="PQQ_2"/>
    <property type="match status" value="1"/>
</dbReference>
<feature type="domain" description="Pyrrolo-quinoline quinone repeat" evidence="3">
    <location>
        <begin position="118"/>
        <end position="398"/>
    </location>
</feature>
<evidence type="ECO:0000313" key="4">
    <source>
        <dbReference type="EMBL" id="TWT56775.1"/>
    </source>
</evidence>
<evidence type="ECO:0000256" key="2">
    <source>
        <dbReference type="SAM" id="SignalP"/>
    </source>
</evidence>
<feature type="region of interest" description="Disordered" evidence="1">
    <location>
        <begin position="36"/>
        <end position="58"/>
    </location>
</feature>